<dbReference type="RefSeq" id="WP_009248553.1">
    <property type="nucleotide sequence ID" value="NZ_AP024846.1"/>
</dbReference>
<reference evidence="1 2" key="1">
    <citation type="submission" date="2019-08" db="EMBL/GenBank/DDBJ databases">
        <title>In-depth cultivation of the pig gut microbiome towards novel bacterial diversity and tailored functional studies.</title>
        <authorList>
            <person name="Wylensek D."/>
            <person name="Hitch T.C.A."/>
            <person name="Clavel T."/>
        </authorList>
    </citation>
    <scope>NUCLEOTIDE SEQUENCE [LARGE SCALE GENOMIC DNA]</scope>
    <source>
        <strain evidence="1 2">BL-389-WT-3D</strain>
    </source>
</reference>
<gene>
    <name evidence="1" type="ORF">FYJ37_08805</name>
</gene>
<dbReference type="AlphaFoldDB" id="A0A844F8F7"/>
<comment type="caution">
    <text evidence="1">The sequence shown here is derived from an EMBL/GenBank/DDBJ whole genome shotgun (WGS) entry which is preliminary data.</text>
</comment>
<dbReference type="Proteomes" id="UP000462363">
    <property type="component" value="Unassembled WGS sequence"/>
</dbReference>
<evidence type="ECO:0000313" key="1">
    <source>
        <dbReference type="EMBL" id="MSS40450.1"/>
    </source>
</evidence>
<accession>A0A844F8F7</accession>
<protein>
    <submittedName>
        <fullName evidence="1">Uncharacterized protein</fullName>
    </submittedName>
</protein>
<proteinExistence type="predicted"/>
<organism evidence="1 2">
    <name type="scientific">Clostridium scindens (strain JCM 10418 / VPI 12708)</name>
    <dbReference type="NCBI Taxonomy" id="29347"/>
    <lineage>
        <taxon>Bacteria</taxon>
        <taxon>Bacillati</taxon>
        <taxon>Bacillota</taxon>
        <taxon>Clostridia</taxon>
        <taxon>Lachnospirales</taxon>
        <taxon>Lachnospiraceae</taxon>
    </lineage>
</organism>
<name>A0A844F8F7_CLOSV</name>
<dbReference type="EMBL" id="VUMB01000015">
    <property type="protein sequence ID" value="MSS40450.1"/>
    <property type="molecule type" value="Genomic_DNA"/>
</dbReference>
<sequence>MEDTKKALESLFDEMLGNIKYFKKKSYHSLFESLYEGHKELFASIARMCEEAKEEDKEGLIEELASVIPEYAYLKMQEVPKRKKEMFSVDYNMAMAVYIIPLLTYSRDPECERIADRMVELWNKKQITSMKLGRSSFEDIAGGFRKGFCYITTAVCESQNKPDDCYELMILRHYRDSYLMQTEEGKRIVEEYYEIAPRIVLAIGMQNDSSRIYEGIYRDYLTPCIHFAESGKNEECKKLYMDMVRHLQTKYLS</sequence>
<dbReference type="NCBIfam" id="NF041770">
    <property type="entry name" value="CFI_box_CTERM"/>
    <property type="match status" value="1"/>
</dbReference>
<evidence type="ECO:0000313" key="2">
    <source>
        <dbReference type="Proteomes" id="UP000462363"/>
    </source>
</evidence>
<dbReference type="InterPro" id="IPR049886">
    <property type="entry name" value="CFI_box_CTERM_dom"/>
</dbReference>